<dbReference type="GO" id="GO:0051301">
    <property type="term" value="P:cell division"/>
    <property type="evidence" value="ECO:0007669"/>
    <property type="project" value="UniProtKB-KW"/>
</dbReference>
<evidence type="ECO:0000313" key="8">
    <source>
        <dbReference type="Proteomes" id="UP000322899"/>
    </source>
</evidence>
<feature type="compositionally biased region" description="Low complexity" evidence="6">
    <location>
        <begin position="1019"/>
        <end position="1029"/>
    </location>
</feature>
<organism evidence="7 8">
    <name type="scientific">Cafeteria roenbergensis</name>
    <name type="common">Marine flagellate</name>
    <dbReference type="NCBI Taxonomy" id="33653"/>
    <lineage>
        <taxon>Eukaryota</taxon>
        <taxon>Sar</taxon>
        <taxon>Stramenopiles</taxon>
        <taxon>Bigyra</taxon>
        <taxon>Opalozoa</taxon>
        <taxon>Bicosoecida</taxon>
        <taxon>Cafeteriaceae</taxon>
        <taxon>Cafeteria</taxon>
    </lineage>
</organism>
<dbReference type="GO" id="GO:0006281">
    <property type="term" value="P:DNA repair"/>
    <property type="evidence" value="ECO:0007669"/>
    <property type="project" value="TreeGrafter"/>
</dbReference>
<dbReference type="Gene3D" id="1.25.10.10">
    <property type="entry name" value="Leucine-rich Repeat Variant"/>
    <property type="match status" value="1"/>
</dbReference>
<proteinExistence type="predicted"/>
<feature type="compositionally biased region" description="Low complexity" evidence="6">
    <location>
        <begin position="1047"/>
        <end position="1068"/>
    </location>
</feature>
<evidence type="ECO:0000313" key="7">
    <source>
        <dbReference type="EMBL" id="KAA0176639.1"/>
    </source>
</evidence>
<keyword evidence="3" id="KW-0498">Mitosis</keyword>
<keyword evidence="4" id="KW-0539">Nucleus</keyword>
<feature type="compositionally biased region" description="Acidic residues" evidence="6">
    <location>
        <begin position="681"/>
        <end position="701"/>
    </location>
</feature>
<evidence type="ECO:0000256" key="4">
    <source>
        <dbReference type="ARBA" id="ARBA00023242"/>
    </source>
</evidence>
<sequence length="1487" mass="153122">MPPKRGNPAPRASSDAGMPRAFAPGFLSRGRDSAKDLRARLEAAHEALRDVAQGDRQRLGDLAAALGDDDLLHHTHRAVRLLVACCAAEILRIYAPDAPFSDDQVKSIFAVMASQLKAIAPGADADEEHLLALELLTSLAEVKSAVLLVDFMEESAEDVDIFVAMIVNLLDAITPAQPGRVSACVVEVVCSVIEEMGELPPAVGDVILARLLPSYAAAHPAGAEAARSIVCRCVRPLADHLCARLRSVLATSSGAKADSRAAAGDLGAGESDDESQAGDDEEAAADSGDDAGSEASVGAADPSTAAGAARKQLAQADAIFAVVFAVRLAGPAALLHVLPLVAQDLHATEEAPRLRAVTLLGRLFTDAETDTPLARQFRKPFQEFLARMRDRSKAVRRSVVETAGRLLAWHEDLAEDARPLVVERISDPDTEVRLKAVEVACDAAALRASVPMADVLAAVGERARDRHPGVRKDAVTGLAQVFCSTVVKMWMGCDDDGEGAPLALTDLFGNRRLHGLRPGEDETSTRLATVTPADRAVLDAAHWVPDAVLCAFASSGDRSVQLRVVQLVDHVMLPESLPPCQRALGTAHVWASLSSTGRAAWVRLMDRRRKVQTAARRLLEARTALLRAQSGARRASGPGRVAVRMRSRSASRGSAGRRGASKGSSSSSGGGDGPEGKPGVDEFDMDDLEDSEADDADDDADDGARKGAGRASGKGAAGQAVKAAEAEADRAAMELGMLVAASDDTARFVAPMRAITRCRDEKVARCVATAADPASSFDALAAAKSHLVRSAGSLGGREAVPALKSLLRWASMTGVNRSLAPALVGVVASGARTVAGLDPADMDCAEDAFGFRRADERLADALDRTMDDRAEPADWEDKAAPFPPAWRGVDLGCELLTTSGRIFPEAMAAALPELVGLAASPYLPAAEAAMSTVAAVLRSDAGKAAADPAAISALRPALVKFAFGSDSRIAQAAVSALAALEPPRPGQDVGPALALVAQALSDAPALVEPLRRARRADDGAAGSSGAAAEADPDEAEHSQRAKRAKAPARAGSRSRASAVAAAAAGSDAESGPEHSGREEEAEEDGGDDTDGGGALARHAPEALLDIGTAVDPCDAESPAGLALDRRSESGASSSTVPGVAVDTADVRKTLRRACDALTLVLQFGGQPRTTVAGVVEAAANSTADAAAIRRAAATSLMRILALPLAASGPFLSPRRTQLLASLASSEMEGDALTQFAVGVEAAVQAARARYSRASQSLAAQGASSAQLAAAAGRLSPVYQALHALHTLAHLPCFPPREEWKPAVDQLPGAPRLEAVMARVRAAVEVVFGAVAGGKAIAGAPSSSAAAAAAARASVSTEARATLLRLVDAAKDYADAQVLREAPGADAAGRADAHAPLQLACITALHVLTNGIKRSSDVDSSAPVVLPADMFAPKPKGAGRQRPAPAAQAAAKPSRSPAKKAASSPAASVSGSPAKSPLSRPRRRAARA</sequence>
<comment type="subcellular location">
    <subcellularLocation>
        <location evidence="1">Nucleus</location>
    </subcellularLocation>
</comment>
<dbReference type="GO" id="GO:0005634">
    <property type="term" value="C:nucleus"/>
    <property type="evidence" value="ECO:0007669"/>
    <property type="project" value="UniProtKB-SubCell"/>
</dbReference>
<feature type="compositionally biased region" description="Low complexity" evidence="6">
    <location>
        <begin position="293"/>
        <end position="303"/>
    </location>
</feature>
<gene>
    <name evidence="7" type="ORF">FNF27_01920</name>
</gene>
<dbReference type="SUPFAM" id="SSF48371">
    <property type="entry name" value="ARM repeat"/>
    <property type="match status" value="1"/>
</dbReference>
<dbReference type="GO" id="GO:0007064">
    <property type="term" value="P:mitotic sister chromatid cohesion"/>
    <property type="evidence" value="ECO:0007669"/>
    <property type="project" value="InterPro"/>
</dbReference>
<feature type="compositionally biased region" description="Acidic residues" evidence="6">
    <location>
        <begin position="1079"/>
        <end position="1090"/>
    </location>
</feature>
<dbReference type="OrthoDB" id="200660at2759"/>
<dbReference type="Pfam" id="PF20168">
    <property type="entry name" value="PDS5"/>
    <property type="match status" value="1"/>
</dbReference>
<dbReference type="InterPro" id="IPR016024">
    <property type="entry name" value="ARM-type_fold"/>
</dbReference>
<feature type="region of interest" description="Disordered" evidence="6">
    <location>
        <begin position="629"/>
        <end position="719"/>
    </location>
</feature>
<comment type="caution">
    <text evidence="7">The sequence shown here is derived from an EMBL/GenBank/DDBJ whole genome shotgun (WGS) entry which is preliminary data.</text>
</comment>
<evidence type="ECO:0000256" key="6">
    <source>
        <dbReference type="SAM" id="MobiDB-lite"/>
    </source>
</evidence>
<evidence type="ECO:0008006" key="9">
    <source>
        <dbReference type="Google" id="ProtNLM"/>
    </source>
</evidence>
<feature type="region of interest" description="Disordered" evidence="6">
    <location>
        <begin position="1430"/>
        <end position="1487"/>
    </location>
</feature>
<dbReference type="Proteomes" id="UP000322899">
    <property type="component" value="Unassembled WGS sequence"/>
</dbReference>
<name>A0A5A8EGF8_CAFRO</name>
<keyword evidence="5" id="KW-0131">Cell cycle</keyword>
<feature type="compositionally biased region" description="Low complexity" evidence="6">
    <location>
        <begin position="650"/>
        <end position="667"/>
    </location>
</feature>
<evidence type="ECO:0000256" key="2">
    <source>
        <dbReference type="ARBA" id="ARBA00022618"/>
    </source>
</evidence>
<dbReference type="InterPro" id="IPR039776">
    <property type="entry name" value="Pds5"/>
</dbReference>
<feature type="compositionally biased region" description="Acidic residues" evidence="6">
    <location>
        <begin position="270"/>
        <end position="292"/>
    </location>
</feature>
<evidence type="ECO:0000256" key="1">
    <source>
        <dbReference type="ARBA" id="ARBA00004123"/>
    </source>
</evidence>
<dbReference type="PANTHER" id="PTHR12663">
    <property type="entry name" value="ANDROGEN INDUCED INHIBITOR OF PROLIFERATION AS3 / PDS5-RELATED"/>
    <property type="match status" value="1"/>
</dbReference>
<keyword evidence="2" id="KW-0132">Cell division</keyword>
<dbReference type="EMBL" id="VLTO01000007">
    <property type="protein sequence ID" value="KAA0176639.1"/>
    <property type="molecule type" value="Genomic_DNA"/>
</dbReference>
<feature type="region of interest" description="Disordered" evidence="6">
    <location>
        <begin position="1014"/>
        <end position="1095"/>
    </location>
</feature>
<evidence type="ECO:0000256" key="5">
    <source>
        <dbReference type="ARBA" id="ARBA00023306"/>
    </source>
</evidence>
<evidence type="ECO:0000256" key="3">
    <source>
        <dbReference type="ARBA" id="ARBA00022776"/>
    </source>
</evidence>
<dbReference type="GO" id="GO:0000785">
    <property type="term" value="C:chromatin"/>
    <property type="evidence" value="ECO:0007669"/>
    <property type="project" value="TreeGrafter"/>
</dbReference>
<reference evidence="7 8" key="1">
    <citation type="submission" date="2019-07" db="EMBL/GenBank/DDBJ databases">
        <title>Genomes of Cafeteria roenbergensis.</title>
        <authorList>
            <person name="Fischer M.G."/>
            <person name="Hackl T."/>
            <person name="Roman M."/>
        </authorList>
    </citation>
    <scope>NUCLEOTIDE SEQUENCE [LARGE SCALE GENOMIC DNA]</scope>
    <source>
        <strain evidence="7 8">E4-10P</strain>
    </source>
</reference>
<feature type="region of interest" description="Disordered" evidence="6">
    <location>
        <begin position="1"/>
        <end position="28"/>
    </location>
</feature>
<accession>A0A5A8EGF8</accession>
<dbReference type="PANTHER" id="PTHR12663:SF0">
    <property type="entry name" value="PRECOCIOUS DISSOCIATION OF SISTERS 5, ISOFORM A"/>
    <property type="match status" value="1"/>
</dbReference>
<feature type="compositionally biased region" description="Low complexity" evidence="6">
    <location>
        <begin position="1434"/>
        <end position="1478"/>
    </location>
</feature>
<feature type="region of interest" description="Disordered" evidence="6">
    <location>
        <begin position="260"/>
        <end position="303"/>
    </location>
</feature>
<dbReference type="InterPro" id="IPR011989">
    <property type="entry name" value="ARM-like"/>
</dbReference>
<protein>
    <recommendedName>
        <fullName evidence="9">Sister chromatid cohesion protein</fullName>
    </recommendedName>
</protein>